<evidence type="ECO:0000259" key="4">
    <source>
        <dbReference type="PROSITE" id="PS51387"/>
    </source>
</evidence>
<dbReference type="InterPro" id="IPR016166">
    <property type="entry name" value="FAD-bd_PCMH"/>
</dbReference>
<dbReference type="InterPro" id="IPR005107">
    <property type="entry name" value="CO_DH_flav_C"/>
</dbReference>
<keyword evidence="1" id="KW-0285">Flavoprotein</keyword>
<dbReference type="PANTHER" id="PTHR42659">
    <property type="entry name" value="XANTHINE DEHYDROGENASE SUBUNIT C-RELATED"/>
    <property type="match status" value="1"/>
</dbReference>
<comment type="caution">
    <text evidence="5">The sequence shown here is derived from an EMBL/GenBank/DDBJ whole genome shotgun (WGS) entry which is preliminary data.</text>
</comment>
<dbReference type="AlphaFoldDB" id="A0A8B2NPH4"/>
<evidence type="ECO:0000256" key="3">
    <source>
        <dbReference type="ARBA" id="ARBA00023002"/>
    </source>
</evidence>
<gene>
    <name evidence="5" type="ORF">DLJ53_24705</name>
</gene>
<dbReference type="InterPro" id="IPR016169">
    <property type="entry name" value="FAD-bd_PCMH_sub2"/>
</dbReference>
<dbReference type="Gene3D" id="3.30.390.50">
    <property type="entry name" value="CO dehydrogenase flavoprotein, C-terminal domain"/>
    <property type="match status" value="1"/>
</dbReference>
<feature type="domain" description="FAD-binding PCMH-type" evidence="4">
    <location>
        <begin position="1"/>
        <end position="159"/>
    </location>
</feature>
<reference evidence="5 6" key="1">
    <citation type="submission" date="2018-05" db="EMBL/GenBank/DDBJ databases">
        <title>Acuticoccus sediminis sp. nov., isolated from deep-sea sediment of Indian Ocean.</title>
        <authorList>
            <person name="Liu X."/>
            <person name="Lai Q."/>
            <person name="Du Y."/>
            <person name="Sun F."/>
            <person name="Zhang X."/>
            <person name="Wang S."/>
            <person name="Shao Z."/>
        </authorList>
    </citation>
    <scope>NUCLEOTIDE SEQUENCE [LARGE SCALE GENOMIC DNA]</scope>
    <source>
        <strain evidence="5 6">PTG4-2</strain>
    </source>
</reference>
<keyword evidence="2" id="KW-0274">FAD</keyword>
<evidence type="ECO:0000256" key="1">
    <source>
        <dbReference type="ARBA" id="ARBA00022630"/>
    </source>
</evidence>
<evidence type="ECO:0000256" key="2">
    <source>
        <dbReference type="ARBA" id="ARBA00022827"/>
    </source>
</evidence>
<dbReference type="PROSITE" id="PS51387">
    <property type="entry name" value="FAD_PCMH"/>
    <property type="match status" value="1"/>
</dbReference>
<dbReference type="InterPro" id="IPR036683">
    <property type="entry name" value="CO_DH_flav_C_dom_sf"/>
</dbReference>
<proteinExistence type="predicted"/>
<dbReference type="InterPro" id="IPR051312">
    <property type="entry name" value="Diverse_Substr_Oxidored"/>
</dbReference>
<name>A0A8B2NPH4_9HYPH</name>
<dbReference type="GO" id="GO:0071949">
    <property type="term" value="F:FAD binding"/>
    <property type="evidence" value="ECO:0007669"/>
    <property type="project" value="InterPro"/>
</dbReference>
<dbReference type="EMBL" id="QHHQ01000006">
    <property type="protein sequence ID" value="RAH98838.1"/>
    <property type="molecule type" value="Genomic_DNA"/>
</dbReference>
<dbReference type="InterPro" id="IPR002346">
    <property type="entry name" value="Mopterin_DH_FAD-bd"/>
</dbReference>
<dbReference type="Gene3D" id="3.30.465.10">
    <property type="match status" value="1"/>
</dbReference>
<keyword evidence="6" id="KW-1185">Reference proteome</keyword>
<evidence type="ECO:0000313" key="5">
    <source>
        <dbReference type="EMBL" id="RAH98838.1"/>
    </source>
</evidence>
<dbReference type="InterPro" id="IPR036318">
    <property type="entry name" value="FAD-bd_PCMH-like_sf"/>
</dbReference>
<organism evidence="5 6">
    <name type="scientific">Acuticoccus sediminis</name>
    <dbReference type="NCBI Taxonomy" id="2184697"/>
    <lineage>
        <taxon>Bacteria</taxon>
        <taxon>Pseudomonadati</taxon>
        <taxon>Pseudomonadota</taxon>
        <taxon>Alphaproteobacteria</taxon>
        <taxon>Hyphomicrobiales</taxon>
        <taxon>Amorphaceae</taxon>
        <taxon>Acuticoccus</taxon>
    </lineage>
</organism>
<evidence type="ECO:0000313" key="6">
    <source>
        <dbReference type="Proteomes" id="UP000249590"/>
    </source>
</evidence>
<dbReference type="Pfam" id="PF00941">
    <property type="entry name" value="FAD_binding_5"/>
    <property type="match status" value="1"/>
</dbReference>
<dbReference type="SUPFAM" id="SSF55447">
    <property type="entry name" value="CO dehydrogenase flavoprotein C-terminal domain-like"/>
    <property type="match status" value="1"/>
</dbReference>
<accession>A0A8B2NPH4</accession>
<keyword evidence="3" id="KW-0560">Oxidoreductase</keyword>
<dbReference type="SUPFAM" id="SSF56176">
    <property type="entry name" value="FAD-binding/transporter-associated domain-like"/>
    <property type="match status" value="1"/>
</dbReference>
<dbReference type="Pfam" id="PF03450">
    <property type="entry name" value="CO_deh_flav_C"/>
    <property type="match status" value="1"/>
</dbReference>
<protein>
    <submittedName>
        <fullName evidence="5">Oxidoreductase</fullName>
    </submittedName>
</protein>
<dbReference type="PANTHER" id="PTHR42659:SF2">
    <property type="entry name" value="XANTHINE DEHYDROGENASE SUBUNIT C-RELATED"/>
    <property type="match status" value="1"/>
</dbReference>
<dbReference type="OrthoDB" id="9814706at2"/>
<dbReference type="RefSeq" id="WP_111350238.1">
    <property type="nucleotide sequence ID" value="NZ_JAIWKD010000004.1"/>
</dbReference>
<dbReference type="GO" id="GO:0016491">
    <property type="term" value="F:oxidoreductase activity"/>
    <property type="evidence" value="ECO:0007669"/>
    <property type="project" value="UniProtKB-KW"/>
</dbReference>
<dbReference type="SMART" id="SM01092">
    <property type="entry name" value="CO_deh_flav_C"/>
    <property type="match status" value="1"/>
</dbReference>
<dbReference type="Proteomes" id="UP000249590">
    <property type="component" value="Unassembled WGS sequence"/>
</dbReference>
<sequence>MPVSVATYASLAEAGRAFADRRTARVYSGGTIVMRAVNEGDTSFDTLIRITDRAYTEIAVGSEVRLGGGVTMGAIAAHRDLAFLAPVARVIGGPQVRSVATVAGNLFAPAPYGDLAGALMALGAQAELAGGGRVAVDELVRGGGSRALVAAVNFPRPQGELRFAKVSRVRPKGVGLMSISALLPRGGGGGDVRIVFNGMGPHPVRATAAERALSGRAGDRQAIERAAASAAEGLSPVDDALASAWYRREVAGVHLKRLLEAR</sequence>